<gene>
    <name evidence="1" type="ORF">LRU_01557</name>
</gene>
<accession>F7R1I4</accession>
<reference evidence="1 2" key="1">
    <citation type="journal article" date="2011" name="J. Bacteriol.">
        <title>Genome Sequence of Lactobacillus ruminis SPM0211, Isolated from a Fecal Sample from a Healthy Korean.</title>
        <authorList>
            <person name="Lee S."/>
            <person name="Cho Y.J."/>
            <person name="Lee A.H."/>
            <person name="Chun J."/>
            <person name="Ha N.J."/>
            <person name="Ko G."/>
        </authorList>
    </citation>
    <scope>NUCLEOTIDE SEQUENCE [LARGE SCALE GENOMIC DNA]</scope>
    <source>
        <strain evidence="1 2">SPM0211</strain>
    </source>
</reference>
<proteinExistence type="predicted"/>
<dbReference type="Proteomes" id="UP000002971">
    <property type="component" value="Unassembled WGS sequence"/>
</dbReference>
<organism evidence="1 2">
    <name type="scientific">Ligilactobacillus ruminis SPM0211</name>
    <dbReference type="NCBI Taxonomy" id="1040964"/>
    <lineage>
        <taxon>Bacteria</taxon>
        <taxon>Bacillati</taxon>
        <taxon>Bacillota</taxon>
        <taxon>Bacilli</taxon>
        <taxon>Lactobacillales</taxon>
        <taxon>Lactobacillaceae</taxon>
        <taxon>Ligilactobacillus</taxon>
    </lineage>
</organism>
<evidence type="ECO:0000313" key="2">
    <source>
        <dbReference type="Proteomes" id="UP000002971"/>
    </source>
</evidence>
<evidence type="ECO:0000313" key="1">
    <source>
        <dbReference type="EMBL" id="EGM51245.1"/>
    </source>
</evidence>
<protein>
    <submittedName>
        <fullName evidence="1">Uncharacterized protein</fullName>
    </submittedName>
</protein>
<dbReference type="EMBL" id="AFOJ01000006">
    <property type="protein sequence ID" value="EGM51245.1"/>
    <property type="molecule type" value="Genomic_DNA"/>
</dbReference>
<comment type="caution">
    <text evidence="1">The sequence shown here is derived from an EMBL/GenBank/DDBJ whole genome shotgun (WGS) entry which is preliminary data.</text>
</comment>
<sequence>MMSSTAFGKIIVVYGQIDENGLFVRKNSDVSTSVLRTNGPKSRLCP</sequence>
<name>F7R1I4_9LACO</name>
<dbReference type="AlphaFoldDB" id="F7R1I4"/>